<name>A0A329BII3_9BURK</name>
<reference evidence="1 2" key="1">
    <citation type="submission" date="2018-06" db="EMBL/GenBank/DDBJ databases">
        <title>Genomic Encyclopedia of Type Strains, Phase III (KMG-III): the genomes of soil and plant-associated and newly described type strains.</title>
        <authorList>
            <person name="Whitman W."/>
        </authorList>
    </citation>
    <scope>NUCLEOTIDE SEQUENCE [LARGE SCALE GENOMIC DNA]</scope>
    <source>
        <strain evidence="1 2">LMG 23644</strain>
    </source>
</reference>
<gene>
    <name evidence="1" type="ORF">BX591_14412</name>
</gene>
<evidence type="ECO:0000313" key="1">
    <source>
        <dbReference type="EMBL" id="RAS18825.1"/>
    </source>
</evidence>
<dbReference type="Proteomes" id="UP000248918">
    <property type="component" value="Unassembled WGS sequence"/>
</dbReference>
<accession>A0A329BII3</accession>
<sequence length="67" mass="7611">MAGEFCALEDDIMSREYDVGLTTKNNFDAFPHAFGSASATLVRRLRRFHDSLRRTLPFAAFQRADAQ</sequence>
<protein>
    <submittedName>
        <fullName evidence="1">Uncharacterized protein</fullName>
    </submittedName>
</protein>
<organism evidence="1 2">
    <name type="scientific">Paraburkholderia bryophila</name>
    <dbReference type="NCBI Taxonomy" id="420952"/>
    <lineage>
        <taxon>Bacteria</taxon>
        <taxon>Pseudomonadati</taxon>
        <taxon>Pseudomonadota</taxon>
        <taxon>Betaproteobacteria</taxon>
        <taxon>Burkholderiales</taxon>
        <taxon>Burkholderiaceae</taxon>
        <taxon>Paraburkholderia</taxon>
    </lineage>
</organism>
<dbReference type="EMBL" id="QLTK01000044">
    <property type="protein sequence ID" value="RAS18825.1"/>
    <property type="molecule type" value="Genomic_DNA"/>
</dbReference>
<dbReference type="AlphaFoldDB" id="A0A329BII3"/>
<proteinExistence type="predicted"/>
<evidence type="ECO:0000313" key="2">
    <source>
        <dbReference type="Proteomes" id="UP000248918"/>
    </source>
</evidence>
<comment type="caution">
    <text evidence="1">The sequence shown here is derived from an EMBL/GenBank/DDBJ whole genome shotgun (WGS) entry which is preliminary data.</text>
</comment>